<dbReference type="Gene3D" id="3.40.390.10">
    <property type="entry name" value="Collagenase (Catalytic Domain)"/>
    <property type="match status" value="1"/>
</dbReference>
<keyword evidence="1" id="KW-0812">Transmembrane</keyword>
<dbReference type="EMBL" id="NKCK01000233">
    <property type="protein sequence ID" value="RSL90258.1"/>
    <property type="molecule type" value="Genomic_DNA"/>
</dbReference>
<comment type="caution">
    <text evidence="2">The sequence shown here is derived from an EMBL/GenBank/DDBJ whole genome shotgun (WGS) entry which is preliminary data.</text>
</comment>
<feature type="transmembrane region" description="Helical" evidence="1">
    <location>
        <begin position="88"/>
        <end position="106"/>
    </location>
</feature>
<name>A0A428SKE4_9HYPO</name>
<evidence type="ECO:0000313" key="3">
    <source>
        <dbReference type="Proteomes" id="UP000287144"/>
    </source>
</evidence>
<organism evidence="2 3">
    <name type="scientific">Fusarium oligoseptatum</name>
    <dbReference type="NCBI Taxonomy" id="2604345"/>
    <lineage>
        <taxon>Eukaryota</taxon>
        <taxon>Fungi</taxon>
        <taxon>Dikarya</taxon>
        <taxon>Ascomycota</taxon>
        <taxon>Pezizomycotina</taxon>
        <taxon>Sordariomycetes</taxon>
        <taxon>Hypocreomycetidae</taxon>
        <taxon>Hypocreales</taxon>
        <taxon>Nectriaceae</taxon>
        <taxon>Fusarium</taxon>
        <taxon>Fusarium solani species complex</taxon>
    </lineage>
</organism>
<accession>A0A428SKE4</accession>
<protein>
    <submittedName>
        <fullName evidence="2">Uncharacterized protein</fullName>
    </submittedName>
</protein>
<keyword evidence="3" id="KW-1185">Reference proteome</keyword>
<gene>
    <name evidence="2" type="ORF">CEP52_014638</name>
</gene>
<dbReference type="AlphaFoldDB" id="A0A428SKE4"/>
<dbReference type="InterPro" id="IPR024079">
    <property type="entry name" value="MetalloPept_cat_dom_sf"/>
</dbReference>
<evidence type="ECO:0000256" key="1">
    <source>
        <dbReference type="SAM" id="Phobius"/>
    </source>
</evidence>
<keyword evidence="1" id="KW-1133">Transmembrane helix</keyword>
<dbReference type="Proteomes" id="UP000287144">
    <property type="component" value="Unassembled WGS sequence"/>
</dbReference>
<reference evidence="2 3" key="1">
    <citation type="submission" date="2017-06" db="EMBL/GenBank/DDBJ databases">
        <title>Comparative genomic analysis of Ambrosia Fusariam Clade fungi.</title>
        <authorList>
            <person name="Stajich J.E."/>
            <person name="Carrillo J."/>
            <person name="Kijimoto T."/>
            <person name="Eskalen A."/>
            <person name="O'Donnell K."/>
            <person name="Kasson M."/>
        </authorList>
    </citation>
    <scope>NUCLEOTIDE SEQUENCE [LARGE SCALE GENOMIC DNA]</scope>
    <source>
        <strain evidence="2 3">NRRL62579</strain>
    </source>
</reference>
<proteinExistence type="predicted"/>
<keyword evidence="1" id="KW-0472">Membrane</keyword>
<evidence type="ECO:0000313" key="2">
    <source>
        <dbReference type="EMBL" id="RSL90258.1"/>
    </source>
</evidence>
<dbReference type="GO" id="GO:0008237">
    <property type="term" value="F:metallopeptidase activity"/>
    <property type="evidence" value="ECO:0007669"/>
    <property type="project" value="InterPro"/>
</dbReference>
<sequence length="463" mass="52187">MAKVKDALVWSGLIAVGSRLFDQAPELTQFLSKSLPKERKTIPDSSLAQAQPKFPLPTWYWAGSSSIPFQAPGAFFETPILLAQHIRIISIMFLFQLTCLLFGLFATVSNAQSQWNGWRLDAGCDRYKTKLDEAYKDVALLAGKASYDLGLVIDGDGGPEPERLPRIRRAITTIFANFDKVRDPVGQGIVTPPDGHYNLPGGPLVQCSLGQWQRYLADQEDPENEGHLIKERPKLGNALGAWYYEHRFIPLKSLDETAPWLCNGGNVAIVNSDLDSLTLCFPNTGNVWTEGKPLDDWEINVNDPMTDLRRSLPATILHELMHWFTLEEETTEDEDEDETIWTATVEDKPCIDHRGWFVYWSQNTLKCRPRRGGDGDIISAYGFKCSANLARFYPVSAINNADSYAIFALMSFFSDWGWNYGQAWYHDDDYDSVGQYPDENSWRTPGGPADVNEDECPLFNFDA</sequence>